<sequence length="509" mass="57176">MVVNRRFEPISRCSSDGRSDQTVAADLDGTLLRSSSAFPYFMLVALEAGSLIRALILLASAPFVYFVYLFVSESLAIETLVFIAFAGLKVHDIELVARSVLPKFYAEDVRPDAWEVFNSFGKRYIVTANPRIMVEHFVTNYLGADKVLGTELEVTKSGRATGFVRRPGVLVSGHKRAAVVREFGDDVPDLGLGDRETDHDFMAVCKEGYIVPRIKTEALARKKLLSMIIFHEGRLVQRPTPLVALVTFLWMPIGIVLSFVRVYLNIPLPERIVRYTYMVLGIKLIVKGTPPPPPRHGHEGVLFVCNHRTVLDPMVAAVALGRKISCVTYNISKFSKLISPIKAVALSRERDCDAANIKRLLEEGDLVIFPEETTCREPFLLRFNALFAELSNRIVPVAINTKQSIFYGTTACGYKVLDPYFVFMNPRPTFEITFLNELLPELTVWGGKTAIEVANYIQRVVGETLQFECTNLTRNDKYEMVVGTVGHTHSKKENGCKEQDKKSIEHKEY</sequence>
<evidence type="ECO:0000256" key="3">
    <source>
        <dbReference type="ARBA" id="ARBA00022679"/>
    </source>
</evidence>
<evidence type="ECO:0000256" key="6">
    <source>
        <dbReference type="ARBA" id="ARBA00023098"/>
    </source>
</evidence>
<evidence type="ECO:0000256" key="5">
    <source>
        <dbReference type="ARBA" id="ARBA00022989"/>
    </source>
</evidence>
<dbReference type="AlphaFoldDB" id="A0ABD1GMZ5"/>
<keyword evidence="15" id="KW-1185">Reference proteome</keyword>
<organism evidence="14 15">
    <name type="scientific">Salvia divinorum</name>
    <name type="common">Maria pastora</name>
    <name type="synonym">Diviner's sage</name>
    <dbReference type="NCBI Taxonomy" id="28513"/>
    <lineage>
        <taxon>Eukaryota</taxon>
        <taxon>Viridiplantae</taxon>
        <taxon>Streptophyta</taxon>
        <taxon>Embryophyta</taxon>
        <taxon>Tracheophyta</taxon>
        <taxon>Spermatophyta</taxon>
        <taxon>Magnoliopsida</taxon>
        <taxon>eudicotyledons</taxon>
        <taxon>Gunneridae</taxon>
        <taxon>Pentapetalae</taxon>
        <taxon>asterids</taxon>
        <taxon>lamiids</taxon>
        <taxon>Lamiales</taxon>
        <taxon>Lamiaceae</taxon>
        <taxon>Nepetoideae</taxon>
        <taxon>Mentheae</taxon>
        <taxon>Salviinae</taxon>
        <taxon>Salvia</taxon>
        <taxon>Salvia subgen. Calosphace</taxon>
    </lineage>
</organism>
<dbReference type="SUPFAM" id="SSF56784">
    <property type="entry name" value="HAD-like"/>
    <property type="match status" value="1"/>
</dbReference>
<keyword evidence="4 12" id="KW-0812">Transmembrane</keyword>
<evidence type="ECO:0000256" key="1">
    <source>
        <dbReference type="ARBA" id="ARBA00004141"/>
    </source>
</evidence>
<evidence type="ECO:0000256" key="2">
    <source>
        <dbReference type="ARBA" id="ARBA00007937"/>
    </source>
</evidence>
<dbReference type="Pfam" id="PF23270">
    <property type="entry name" value="HAD_RAM2_N"/>
    <property type="match status" value="1"/>
</dbReference>
<evidence type="ECO:0000256" key="11">
    <source>
        <dbReference type="SAM" id="MobiDB-lite"/>
    </source>
</evidence>
<keyword evidence="8" id="KW-0594">Phospholipid biosynthesis</keyword>
<keyword evidence="3 14" id="KW-0808">Transferase</keyword>
<dbReference type="FunFam" id="3.40.50.1000:FF:000134">
    <property type="entry name" value="Glycerol-3-phosphate 2-O-acyltransferase 6"/>
    <property type="match status" value="1"/>
</dbReference>
<dbReference type="Pfam" id="PF01553">
    <property type="entry name" value="Acyltransferase"/>
    <property type="match status" value="1"/>
</dbReference>
<dbReference type="GO" id="GO:0008654">
    <property type="term" value="P:phospholipid biosynthetic process"/>
    <property type="evidence" value="ECO:0007669"/>
    <property type="project" value="UniProtKB-KW"/>
</dbReference>
<keyword evidence="9" id="KW-1208">Phospholipid metabolism</keyword>
<name>A0ABD1GMZ5_SALDI</name>
<evidence type="ECO:0000256" key="8">
    <source>
        <dbReference type="ARBA" id="ARBA00023209"/>
    </source>
</evidence>
<evidence type="ECO:0000256" key="10">
    <source>
        <dbReference type="ARBA" id="ARBA00023315"/>
    </source>
</evidence>
<keyword evidence="5 12" id="KW-1133">Transmembrane helix</keyword>
<accession>A0ABD1GMZ5</accession>
<keyword evidence="6" id="KW-0443">Lipid metabolism</keyword>
<feature type="compositionally biased region" description="Basic and acidic residues" evidence="11">
    <location>
        <begin position="491"/>
        <end position="509"/>
    </location>
</feature>
<evidence type="ECO:0000256" key="12">
    <source>
        <dbReference type="SAM" id="Phobius"/>
    </source>
</evidence>
<dbReference type="Proteomes" id="UP001567538">
    <property type="component" value="Unassembled WGS sequence"/>
</dbReference>
<dbReference type="CDD" id="cd07989">
    <property type="entry name" value="LPLAT_AGPAT-like"/>
    <property type="match status" value="1"/>
</dbReference>
<keyword evidence="8" id="KW-0444">Lipid biosynthesis</keyword>
<evidence type="ECO:0000313" key="15">
    <source>
        <dbReference type="Proteomes" id="UP001567538"/>
    </source>
</evidence>
<evidence type="ECO:0000256" key="9">
    <source>
        <dbReference type="ARBA" id="ARBA00023264"/>
    </source>
</evidence>
<feature type="domain" description="Phospholipid/glycerol acyltransferase" evidence="13">
    <location>
        <begin position="301"/>
        <end position="402"/>
    </location>
</feature>
<dbReference type="Gene3D" id="3.40.50.1000">
    <property type="entry name" value="HAD superfamily/HAD-like"/>
    <property type="match status" value="1"/>
</dbReference>
<evidence type="ECO:0000256" key="4">
    <source>
        <dbReference type="ARBA" id="ARBA00022692"/>
    </source>
</evidence>
<dbReference type="SUPFAM" id="SSF69593">
    <property type="entry name" value="Glycerol-3-phosphate (1)-acyltransferase"/>
    <property type="match status" value="1"/>
</dbReference>
<dbReference type="GO" id="GO:0010143">
    <property type="term" value="P:cutin biosynthetic process"/>
    <property type="evidence" value="ECO:0007669"/>
    <property type="project" value="UniProtKB-ARBA"/>
</dbReference>
<dbReference type="PANTHER" id="PTHR15486">
    <property type="entry name" value="ANCIENT UBIQUITOUS PROTEIN"/>
    <property type="match status" value="1"/>
</dbReference>
<feature type="region of interest" description="Disordered" evidence="11">
    <location>
        <begin position="489"/>
        <end position="509"/>
    </location>
</feature>
<protein>
    <submittedName>
        <fullName evidence="14">Glycerol-3-phosphate 2-O-acyltransferase 6</fullName>
        <ecNumber evidence="14">2.3.1.1</ecNumber>
    </submittedName>
</protein>
<comment type="subcellular location">
    <subcellularLocation>
        <location evidence="1">Membrane</location>
        <topology evidence="1">Multi-pass membrane protein</topology>
    </subcellularLocation>
</comment>
<keyword evidence="10 14" id="KW-0012">Acyltransferase</keyword>
<keyword evidence="7 12" id="KW-0472">Membrane</keyword>
<feature type="transmembrane region" description="Helical" evidence="12">
    <location>
        <begin position="40"/>
        <end position="59"/>
    </location>
</feature>
<feature type="transmembrane region" description="Helical" evidence="12">
    <location>
        <begin position="242"/>
        <end position="264"/>
    </location>
</feature>
<reference evidence="14 15" key="1">
    <citation type="submission" date="2024-06" db="EMBL/GenBank/DDBJ databases">
        <title>A chromosome level genome sequence of Diviner's sage (Salvia divinorum).</title>
        <authorList>
            <person name="Ford S.A."/>
            <person name="Ro D.-K."/>
            <person name="Ness R.W."/>
            <person name="Phillips M.A."/>
        </authorList>
    </citation>
    <scope>NUCLEOTIDE SEQUENCE [LARGE SCALE GENOMIC DNA]</scope>
    <source>
        <strain evidence="14">SAF-2024a</strain>
        <tissue evidence="14">Leaf</tissue>
    </source>
</reference>
<dbReference type="EC" id="2.3.1.1" evidence="14"/>
<dbReference type="InterPro" id="IPR023214">
    <property type="entry name" value="HAD_sf"/>
</dbReference>
<proteinExistence type="inferred from homology"/>
<dbReference type="SMART" id="SM00563">
    <property type="entry name" value="PlsC"/>
    <property type="match status" value="1"/>
</dbReference>
<comment type="similarity">
    <text evidence="2">Belongs to the GPAT/DAPAT family.</text>
</comment>
<evidence type="ECO:0000256" key="7">
    <source>
        <dbReference type="ARBA" id="ARBA00023136"/>
    </source>
</evidence>
<dbReference type="GO" id="GO:0016020">
    <property type="term" value="C:membrane"/>
    <property type="evidence" value="ECO:0007669"/>
    <property type="project" value="UniProtKB-SubCell"/>
</dbReference>
<dbReference type="InterPro" id="IPR056462">
    <property type="entry name" value="HAD_RAM2/GPAT1-8"/>
</dbReference>
<dbReference type="InterPro" id="IPR002123">
    <property type="entry name" value="Plipid/glycerol_acylTrfase"/>
</dbReference>
<evidence type="ECO:0000259" key="13">
    <source>
        <dbReference type="SMART" id="SM00563"/>
    </source>
</evidence>
<dbReference type="InterPro" id="IPR036412">
    <property type="entry name" value="HAD-like_sf"/>
</dbReference>
<dbReference type="PANTHER" id="PTHR15486:SF49">
    <property type="entry name" value="GLYCEROL-3-PHOSPHATE 2-O-ACYLTRANSFERASE 6"/>
    <property type="match status" value="1"/>
</dbReference>
<dbReference type="GO" id="GO:0090447">
    <property type="term" value="F:glycerol-3-phosphate 2-O-acyltransferase activity"/>
    <property type="evidence" value="ECO:0007669"/>
    <property type="project" value="UniProtKB-ARBA"/>
</dbReference>
<gene>
    <name evidence="14" type="primary">GPAT6</name>
    <name evidence="14" type="ORF">AAHA92_22224</name>
</gene>
<feature type="transmembrane region" description="Helical" evidence="12">
    <location>
        <begin position="65"/>
        <end position="88"/>
    </location>
</feature>
<comment type="caution">
    <text evidence="14">The sequence shown here is derived from an EMBL/GenBank/DDBJ whole genome shotgun (WGS) entry which is preliminary data.</text>
</comment>
<evidence type="ECO:0000313" key="14">
    <source>
        <dbReference type="EMBL" id="KAL1545505.1"/>
    </source>
</evidence>
<dbReference type="GO" id="GO:0016791">
    <property type="term" value="F:phosphatase activity"/>
    <property type="evidence" value="ECO:0007669"/>
    <property type="project" value="UniProtKB-ARBA"/>
</dbReference>
<dbReference type="EMBL" id="JBEAFC010000008">
    <property type="protein sequence ID" value="KAL1545505.1"/>
    <property type="molecule type" value="Genomic_DNA"/>
</dbReference>